<evidence type="ECO:0000313" key="11">
    <source>
        <dbReference type="Proteomes" id="UP000039046"/>
    </source>
</evidence>
<dbReference type="EMBL" id="CDHN01000003">
    <property type="protein sequence ID" value="CEJ91451.1"/>
    <property type="molecule type" value="Genomic_DNA"/>
</dbReference>
<dbReference type="GO" id="GO:0008496">
    <property type="term" value="F:mannan endo-1,6-alpha-mannosidase activity"/>
    <property type="evidence" value="ECO:0007669"/>
    <property type="project" value="UniProtKB-UniRule"/>
</dbReference>
<comment type="similarity">
    <text evidence="2 8">Belongs to the glycosyl hydrolase 76 family.</text>
</comment>
<dbReference type="Pfam" id="PF03663">
    <property type="entry name" value="Glyco_hydro_76"/>
    <property type="match status" value="1"/>
</dbReference>
<evidence type="ECO:0000256" key="3">
    <source>
        <dbReference type="ARBA" id="ARBA00012350"/>
    </source>
</evidence>
<dbReference type="AlphaFoldDB" id="A0A0A1T2N3"/>
<dbReference type="GO" id="GO:0009272">
    <property type="term" value="P:fungal-type cell wall biogenesis"/>
    <property type="evidence" value="ECO:0007669"/>
    <property type="project" value="TreeGrafter"/>
</dbReference>
<keyword evidence="4" id="KW-0732">Signal</keyword>
<dbReference type="Proteomes" id="UP000039046">
    <property type="component" value="Unassembled WGS sequence"/>
</dbReference>
<evidence type="ECO:0000256" key="6">
    <source>
        <dbReference type="ARBA" id="ARBA00023180"/>
    </source>
</evidence>
<keyword evidence="5 8" id="KW-0378">Hydrolase</keyword>
<proteinExistence type="inferred from homology"/>
<dbReference type="InterPro" id="IPR005198">
    <property type="entry name" value="Glyco_hydro_76"/>
</dbReference>
<evidence type="ECO:0000256" key="9">
    <source>
        <dbReference type="SAM" id="MobiDB-lite"/>
    </source>
</evidence>
<dbReference type="InterPro" id="IPR008928">
    <property type="entry name" value="6-hairpin_glycosidase_sf"/>
</dbReference>
<keyword evidence="6" id="KW-0325">Glycoprotein</keyword>
<keyword evidence="11" id="KW-1185">Reference proteome</keyword>
<dbReference type="OrthoDB" id="9984024at2759"/>
<protein>
    <recommendedName>
        <fullName evidence="3 8">Mannan endo-1,6-alpha-mannosidase</fullName>
        <ecNumber evidence="3 8">3.2.1.101</ecNumber>
    </recommendedName>
</protein>
<feature type="region of interest" description="Disordered" evidence="9">
    <location>
        <begin position="403"/>
        <end position="432"/>
    </location>
</feature>
<evidence type="ECO:0000256" key="2">
    <source>
        <dbReference type="ARBA" id="ARBA00009699"/>
    </source>
</evidence>
<comment type="catalytic activity">
    <reaction evidence="1 8">
        <text>Random hydrolysis of (1-&gt;6)-alpha-D-mannosidic linkages in unbranched (1-&gt;6)-mannans.</text>
        <dbReference type="EC" id="3.2.1.101"/>
    </reaction>
</comment>
<evidence type="ECO:0000256" key="5">
    <source>
        <dbReference type="ARBA" id="ARBA00022801"/>
    </source>
</evidence>
<dbReference type="STRING" id="1531966.A0A0A1T2N3"/>
<evidence type="ECO:0000256" key="1">
    <source>
        <dbReference type="ARBA" id="ARBA00001452"/>
    </source>
</evidence>
<reference evidence="10 11" key="1">
    <citation type="journal article" date="2015" name="Genome Announc.">
        <title>Draft Genome Sequence and Gene Annotation of the Entomopathogenic Fungus Verticillium hemipterigenum.</title>
        <authorList>
            <person name="Horn F."/>
            <person name="Habel A."/>
            <person name="Scharf D.H."/>
            <person name="Dworschak J."/>
            <person name="Brakhage A.A."/>
            <person name="Guthke R."/>
            <person name="Hertweck C."/>
            <person name="Linde J."/>
        </authorList>
    </citation>
    <scope>NUCLEOTIDE SEQUENCE [LARGE SCALE GENOMIC DNA]</scope>
</reference>
<dbReference type="SUPFAM" id="SSF48208">
    <property type="entry name" value="Six-hairpin glycosidases"/>
    <property type="match status" value="1"/>
</dbReference>
<dbReference type="InterPro" id="IPR014480">
    <property type="entry name" value="Mannan-1_6-alpha_mannosidase"/>
</dbReference>
<dbReference type="Gene3D" id="1.50.10.20">
    <property type="match status" value="1"/>
</dbReference>
<dbReference type="PANTHER" id="PTHR12145:SF36">
    <property type="entry name" value="MANNAN ENDO-1,6-ALPHA-MANNOSIDASE DCW1"/>
    <property type="match status" value="1"/>
</dbReference>
<keyword evidence="7 8" id="KW-0326">Glycosidase</keyword>
<gene>
    <name evidence="10" type="ORF">VHEMI07161</name>
</gene>
<dbReference type="HOGENOM" id="CLU_025694_1_2_1"/>
<evidence type="ECO:0000313" key="10">
    <source>
        <dbReference type="EMBL" id="CEJ91451.1"/>
    </source>
</evidence>
<evidence type="ECO:0000256" key="7">
    <source>
        <dbReference type="ARBA" id="ARBA00023295"/>
    </source>
</evidence>
<dbReference type="PANTHER" id="PTHR12145">
    <property type="entry name" value="MANNAN ENDO-1,6-ALPHA-MANNOSIDASE DCW1"/>
    <property type="match status" value="1"/>
</dbReference>
<sequence>MKISIAQVAVASALHIGISHGAPSQSNDASLALNTPGDIKSAAKIIANSTMAHYDGDKPGKTPGIVDGSSSADPAYSTLFWPAILNYWHYTGDTTYNDALMKSILTRRGPNNDFWPPNFTLNFANTQVASWAHVAMAAAEYKFPDPPRDQPQWIQLANNVFNNLTGLWGSSDECGGGLRMSQDQRLEDYHWKISDTNGRLFNLAARLGRYTGNQTYVDWAEKVWTWMDKVKFITADGDVVSGANIKRSPDCSKPSSSTYSGDNAVLAAGAAVMYNLTNGDTKWKTRLSTVLDAGITKFFPSETGVLTEMCQSDKSCNLPQYWGKTISIPFYAATVKMAPFTGDKLMPLIKKSAEDIAGRCFDNKGYCPPWVTGPHRVGSFATENDVAGLGAVSALLVDDAPAPVTKKEGGTSNLGGGNGKSKSDGGKDSGASTRNVSKWAVLLVAASAGLGYFL</sequence>
<organism evidence="10 11">
    <name type="scientific">[Torrubiella] hemipterigena</name>
    <dbReference type="NCBI Taxonomy" id="1531966"/>
    <lineage>
        <taxon>Eukaryota</taxon>
        <taxon>Fungi</taxon>
        <taxon>Dikarya</taxon>
        <taxon>Ascomycota</taxon>
        <taxon>Pezizomycotina</taxon>
        <taxon>Sordariomycetes</taxon>
        <taxon>Hypocreomycetidae</taxon>
        <taxon>Hypocreales</taxon>
        <taxon>Clavicipitaceae</taxon>
        <taxon>Clavicipitaceae incertae sedis</taxon>
        <taxon>'Torrubiella' clade</taxon>
    </lineage>
</organism>
<dbReference type="EC" id="3.2.1.101" evidence="3 8"/>
<accession>A0A0A1T2N3</accession>
<evidence type="ECO:0000256" key="8">
    <source>
        <dbReference type="PIRNR" id="PIRNR016302"/>
    </source>
</evidence>
<name>A0A0A1T2N3_9HYPO</name>
<dbReference type="PIRSF" id="PIRSF016302">
    <property type="entry name" value="Man_a_manosd"/>
    <property type="match status" value="1"/>
</dbReference>
<evidence type="ECO:0000256" key="4">
    <source>
        <dbReference type="ARBA" id="ARBA00022729"/>
    </source>
</evidence>
<dbReference type="GO" id="GO:0016052">
    <property type="term" value="P:carbohydrate catabolic process"/>
    <property type="evidence" value="ECO:0007669"/>
    <property type="project" value="InterPro"/>
</dbReference>